<dbReference type="PANTHER" id="PTHR30469:SF15">
    <property type="entry name" value="HLYD FAMILY OF SECRETION PROTEINS"/>
    <property type="match status" value="1"/>
</dbReference>
<dbReference type="GO" id="GO:1990281">
    <property type="term" value="C:efflux pump complex"/>
    <property type="evidence" value="ECO:0007669"/>
    <property type="project" value="TreeGrafter"/>
</dbReference>
<dbReference type="SUPFAM" id="SSF111369">
    <property type="entry name" value="HlyD-like secretion proteins"/>
    <property type="match status" value="1"/>
</dbReference>
<dbReference type="Gene3D" id="1.10.287.470">
    <property type="entry name" value="Helix hairpin bin"/>
    <property type="match status" value="1"/>
</dbReference>
<dbReference type="RefSeq" id="WP_165832957.1">
    <property type="nucleotide sequence ID" value="NZ_CABMMC010000025.1"/>
</dbReference>
<dbReference type="GO" id="GO:0015562">
    <property type="term" value="F:efflux transmembrane transporter activity"/>
    <property type="evidence" value="ECO:0007669"/>
    <property type="project" value="TreeGrafter"/>
</dbReference>
<gene>
    <name evidence="4" type="ORF">C8D82_11281</name>
</gene>
<keyword evidence="2" id="KW-0732">Signal</keyword>
<evidence type="ECO:0000256" key="2">
    <source>
        <dbReference type="SAM" id="SignalP"/>
    </source>
</evidence>
<dbReference type="EMBL" id="QEKH01000012">
    <property type="protein sequence ID" value="PVY42084.1"/>
    <property type="molecule type" value="Genomic_DNA"/>
</dbReference>
<feature type="domain" description="CusB-like beta-barrel" evidence="3">
    <location>
        <begin position="164"/>
        <end position="229"/>
    </location>
</feature>
<evidence type="ECO:0000259" key="3">
    <source>
        <dbReference type="Pfam" id="PF25954"/>
    </source>
</evidence>
<organism evidence="4 5">
    <name type="scientific">Victivallis vadensis</name>
    <dbReference type="NCBI Taxonomy" id="172901"/>
    <lineage>
        <taxon>Bacteria</taxon>
        <taxon>Pseudomonadati</taxon>
        <taxon>Lentisphaerota</taxon>
        <taxon>Lentisphaeria</taxon>
        <taxon>Victivallales</taxon>
        <taxon>Victivallaceae</taxon>
        <taxon>Victivallis</taxon>
    </lineage>
</organism>
<feature type="chain" id="PRO_5015464000" evidence="2">
    <location>
        <begin position="18"/>
        <end position="234"/>
    </location>
</feature>
<dbReference type="NCBIfam" id="TIGR01730">
    <property type="entry name" value="RND_mfp"/>
    <property type="match status" value="1"/>
</dbReference>
<dbReference type="PANTHER" id="PTHR30469">
    <property type="entry name" value="MULTIDRUG RESISTANCE PROTEIN MDTA"/>
    <property type="match status" value="1"/>
</dbReference>
<name>A0A2U1B069_9BACT</name>
<dbReference type="GeneID" id="78295231"/>
<proteinExistence type="inferred from homology"/>
<comment type="similarity">
    <text evidence="1">Belongs to the membrane fusion protein (MFP) (TC 8.A.1) family.</text>
</comment>
<dbReference type="InterPro" id="IPR058792">
    <property type="entry name" value="Beta-barrel_RND_2"/>
</dbReference>
<feature type="signal peptide" evidence="2">
    <location>
        <begin position="1"/>
        <end position="17"/>
    </location>
</feature>
<accession>A0A2U1B069</accession>
<dbReference type="Gene3D" id="2.40.50.100">
    <property type="match status" value="1"/>
</dbReference>
<reference evidence="4 5" key="1">
    <citation type="submission" date="2018-04" db="EMBL/GenBank/DDBJ databases">
        <title>Genomic Encyclopedia of Type Strains, Phase IV (KMG-IV): sequencing the most valuable type-strain genomes for metagenomic binning, comparative biology and taxonomic classification.</title>
        <authorList>
            <person name="Goeker M."/>
        </authorList>
    </citation>
    <scope>NUCLEOTIDE SEQUENCE [LARGE SCALE GENOMIC DNA]</scope>
    <source>
        <strain evidence="4 5">DSM 14823</strain>
    </source>
</reference>
<sequence length="234" mass="25905">MRWCAFFLLLFAAPAYGEAVKAVLFPFREAVIAARAESTLLPYRFKLGEPFKAGEVLTALDDSRYALEVRRATEQADFARAVFEDRKQLRAKNFTSDHELKKAEFDLSVAESSLADAKLNLSYCIVKAPFAGKLAEIRTQEYETVRPGQPLFRIIDDNRLLAVMNVPLNDAALTTVGNPVVVSVSGTDRKAKGTVYEVAPQADHRTGTVRIRVLIDNGDGKLRAGMTGELIHDE</sequence>
<protein>
    <submittedName>
        <fullName evidence="4">RND family efflux transporter MFP subunit</fullName>
    </submittedName>
</protein>
<evidence type="ECO:0000313" key="5">
    <source>
        <dbReference type="Proteomes" id="UP000245959"/>
    </source>
</evidence>
<evidence type="ECO:0000313" key="4">
    <source>
        <dbReference type="EMBL" id="PVY42084.1"/>
    </source>
</evidence>
<dbReference type="Proteomes" id="UP000245959">
    <property type="component" value="Unassembled WGS sequence"/>
</dbReference>
<dbReference type="AlphaFoldDB" id="A0A2U1B069"/>
<dbReference type="InterPro" id="IPR006143">
    <property type="entry name" value="RND_pump_MFP"/>
</dbReference>
<dbReference type="Pfam" id="PF25954">
    <property type="entry name" value="Beta-barrel_RND_2"/>
    <property type="match status" value="1"/>
</dbReference>
<keyword evidence="5" id="KW-1185">Reference proteome</keyword>
<comment type="caution">
    <text evidence="4">The sequence shown here is derived from an EMBL/GenBank/DDBJ whole genome shotgun (WGS) entry which is preliminary data.</text>
</comment>
<dbReference type="Gene3D" id="2.40.30.170">
    <property type="match status" value="1"/>
</dbReference>
<evidence type="ECO:0000256" key="1">
    <source>
        <dbReference type="ARBA" id="ARBA00009477"/>
    </source>
</evidence>